<evidence type="ECO:0000256" key="1">
    <source>
        <dbReference type="ARBA" id="ARBA00022460"/>
    </source>
</evidence>
<protein>
    <submittedName>
        <fullName evidence="5">Cuticle Protein CPR RR Uncl</fullName>
    </submittedName>
</protein>
<dbReference type="AlphaFoldDB" id="A0A6A0HCH8"/>
<evidence type="ECO:0000313" key="5">
    <source>
        <dbReference type="EMBL" id="KAA0202964.1"/>
    </source>
</evidence>
<feature type="compositionally biased region" description="Polar residues" evidence="3">
    <location>
        <begin position="178"/>
        <end position="209"/>
    </location>
</feature>
<feature type="region of interest" description="Disordered" evidence="3">
    <location>
        <begin position="103"/>
        <end position="129"/>
    </location>
</feature>
<dbReference type="PROSITE" id="PS51257">
    <property type="entry name" value="PROKAR_LIPOPROTEIN"/>
    <property type="match status" value="1"/>
</dbReference>
<evidence type="ECO:0000256" key="3">
    <source>
        <dbReference type="SAM" id="MobiDB-lite"/>
    </source>
</evidence>
<sequence length="477" mass="53147">MTTLKVFALAGIICSCAAVTYPQTYERLQPIIAQSLPQTLLEFLQEPSNGYQPQRTTNNLPTTGLKLKQSTRQKAKELPTQPEMQPITQASFRPFFYHDSNAGSVDAKQLPLPANDPSPSAPTTDNRFSDVPHIEENRDDIANAFLASSNRFHGGQSNDENNEETLISFVPLSHKLSDTNSDSENHPSFQPSPDTAVSTHVSSGSQKEPSSLVAAHETIFRSDDQNQNTLTSPEQKEYYNNEGPFASSFTTGITIPHTKQNNQAQNHLFASPVENNKIKHNKRRAFAATPTVFFEQPHDLANHHLQTKYEEPLVVHQHAAQLDDHFATSHDHHIPTYVEPSYHVSTLLGCHEKEHHFPARYDFRYIVKDEYGGNDFGHQESRSGQDTKGAYYVQLPDGRRQTVSYYVNKGSGYVAKVHYEGKAVHPQPKHVPTGYHGGAPHISGVHATPSQHLPRGFNTHEGLGYSGLSEAAFSKFH</sequence>
<dbReference type="GO" id="GO:0042302">
    <property type="term" value="F:structural constituent of cuticle"/>
    <property type="evidence" value="ECO:0007669"/>
    <property type="project" value="UniProtKB-UniRule"/>
</dbReference>
<keyword evidence="1 2" id="KW-0193">Cuticle</keyword>
<dbReference type="PANTHER" id="PTHR12236:SF79">
    <property type="entry name" value="CUTICULAR PROTEIN 50CB-RELATED"/>
    <property type="match status" value="1"/>
</dbReference>
<dbReference type="GO" id="GO:0005615">
    <property type="term" value="C:extracellular space"/>
    <property type="evidence" value="ECO:0007669"/>
    <property type="project" value="TreeGrafter"/>
</dbReference>
<dbReference type="EMBL" id="JQDR03002664">
    <property type="protein sequence ID" value="KAA0202964.1"/>
    <property type="molecule type" value="Genomic_DNA"/>
</dbReference>
<proteinExistence type="predicted"/>
<feature type="signal peptide" evidence="4">
    <location>
        <begin position="1"/>
        <end position="18"/>
    </location>
</feature>
<dbReference type="Proteomes" id="UP000711488">
    <property type="component" value="Unassembled WGS sequence"/>
</dbReference>
<feature type="region of interest" description="Disordered" evidence="3">
    <location>
        <begin position="175"/>
        <end position="212"/>
    </location>
</feature>
<dbReference type="PROSITE" id="PS51155">
    <property type="entry name" value="CHIT_BIND_RR_2"/>
    <property type="match status" value="1"/>
</dbReference>
<comment type="caution">
    <text evidence="5">The sequence shown here is derived from an EMBL/GenBank/DDBJ whole genome shotgun (WGS) entry which is preliminary data.</text>
</comment>
<evidence type="ECO:0000256" key="2">
    <source>
        <dbReference type="PROSITE-ProRule" id="PRU00497"/>
    </source>
</evidence>
<accession>A0A6A0HCH8</accession>
<keyword evidence="4" id="KW-0732">Signal</keyword>
<dbReference type="Pfam" id="PF00379">
    <property type="entry name" value="Chitin_bind_4"/>
    <property type="match status" value="1"/>
</dbReference>
<dbReference type="PANTHER" id="PTHR12236">
    <property type="entry name" value="STRUCTURAL CONTITUENT OF CUTICLE"/>
    <property type="match status" value="1"/>
</dbReference>
<dbReference type="GO" id="GO:0031012">
    <property type="term" value="C:extracellular matrix"/>
    <property type="evidence" value="ECO:0007669"/>
    <property type="project" value="TreeGrafter"/>
</dbReference>
<name>A0A6A0HCH8_HYAAZ</name>
<dbReference type="InterPro" id="IPR051217">
    <property type="entry name" value="Insect_Cuticle_Struc_Prot"/>
</dbReference>
<evidence type="ECO:0000256" key="4">
    <source>
        <dbReference type="SAM" id="SignalP"/>
    </source>
</evidence>
<dbReference type="OrthoDB" id="6595597at2759"/>
<feature type="chain" id="PRO_5025640382" evidence="4">
    <location>
        <begin position="19"/>
        <end position="477"/>
    </location>
</feature>
<reference evidence="5" key="1">
    <citation type="submission" date="2014-08" db="EMBL/GenBank/DDBJ databases">
        <authorList>
            <person name="Murali S."/>
            <person name="Richards S."/>
            <person name="Bandaranaike D."/>
            <person name="Bellair M."/>
            <person name="Blankenburg K."/>
            <person name="Chao H."/>
            <person name="Dinh H."/>
            <person name="Doddapaneni H."/>
            <person name="Dugan-Rocha S."/>
            <person name="Elkadiri S."/>
            <person name="Gnanaolivu R."/>
            <person name="Hughes D."/>
            <person name="Lee S."/>
            <person name="Li M."/>
            <person name="Ming W."/>
            <person name="Munidasa M."/>
            <person name="Muniz J."/>
            <person name="Nguyen L."/>
            <person name="Osuji N."/>
            <person name="Pu L.-L."/>
            <person name="Puazo M."/>
            <person name="Skinner E."/>
            <person name="Qu C."/>
            <person name="Quiroz J."/>
            <person name="Raj R."/>
            <person name="Weissenberger G."/>
            <person name="Xin Y."/>
            <person name="Zou X."/>
            <person name="Han Y."/>
            <person name="Worley K."/>
            <person name="Muzny D."/>
            <person name="Gibbs R."/>
        </authorList>
    </citation>
    <scope>NUCLEOTIDE SEQUENCE</scope>
    <source>
        <strain evidence="5">HAZT.00-mixed</strain>
        <tissue evidence="5">Whole organism</tissue>
    </source>
</reference>
<reference evidence="5" key="3">
    <citation type="submission" date="2019-06" db="EMBL/GenBank/DDBJ databases">
        <authorList>
            <person name="Poynton C."/>
            <person name="Hasenbein S."/>
            <person name="Benoit J.B."/>
            <person name="Sepulveda M.S."/>
            <person name="Poelchau M.F."/>
            <person name="Murali S.C."/>
            <person name="Chen S."/>
            <person name="Glastad K.M."/>
            <person name="Werren J.H."/>
            <person name="Vineis J.H."/>
            <person name="Bowen J.L."/>
            <person name="Friedrich M."/>
            <person name="Jones J."/>
            <person name="Robertson H.M."/>
            <person name="Feyereisen R."/>
            <person name="Mechler-Hickson A."/>
            <person name="Mathers N."/>
            <person name="Lee C.E."/>
            <person name="Colbourne J.K."/>
            <person name="Biales A."/>
            <person name="Johnston J.S."/>
            <person name="Wellborn G.A."/>
            <person name="Rosendale A.J."/>
            <person name="Cridge A.G."/>
            <person name="Munoz-Torres M.C."/>
            <person name="Bain P.A."/>
            <person name="Manny A.R."/>
            <person name="Major K.M."/>
            <person name="Lambert F.N."/>
            <person name="Vulpe C.D."/>
            <person name="Tuck P."/>
            <person name="Blalock B.J."/>
            <person name="Lin Y.-Y."/>
            <person name="Smith M.E."/>
            <person name="Ochoa-Acuna H."/>
            <person name="Chen M.-J.M."/>
            <person name="Childers C.P."/>
            <person name="Qu J."/>
            <person name="Dugan S."/>
            <person name="Lee S.L."/>
            <person name="Chao H."/>
            <person name="Dinh H."/>
            <person name="Han Y."/>
            <person name="Doddapaneni H."/>
            <person name="Worley K.C."/>
            <person name="Muzny D.M."/>
            <person name="Gibbs R.A."/>
            <person name="Richards S."/>
        </authorList>
    </citation>
    <scope>NUCLEOTIDE SEQUENCE</scope>
    <source>
        <strain evidence="5">HAZT.00-mixed</strain>
        <tissue evidence="5">Whole organism</tissue>
    </source>
</reference>
<reference evidence="5" key="2">
    <citation type="journal article" date="2018" name="Environ. Sci. Technol.">
        <title>The Toxicogenome of Hyalella azteca: A Model for Sediment Ecotoxicology and Evolutionary Toxicology.</title>
        <authorList>
            <person name="Poynton H.C."/>
            <person name="Hasenbein S."/>
            <person name="Benoit J.B."/>
            <person name="Sepulveda M.S."/>
            <person name="Poelchau M.F."/>
            <person name="Hughes D.S.T."/>
            <person name="Murali S.C."/>
            <person name="Chen S."/>
            <person name="Glastad K.M."/>
            <person name="Goodisman M.A.D."/>
            <person name="Werren J.H."/>
            <person name="Vineis J.H."/>
            <person name="Bowen J.L."/>
            <person name="Friedrich M."/>
            <person name="Jones J."/>
            <person name="Robertson H.M."/>
            <person name="Feyereisen R."/>
            <person name="Mechler-Hickson A."/>
            <person name="Mathers N."/>
            <person name="Lee C.E."/>
            <person name="Colbourne J.K."/>
            <person name="Biales A."/>
            <person name="Johnston J.S."/>
            <person name="Wellborn G.A."/>
            <person name="Rosendale A.J."/>
            <person name="Cridge A.G."/>
            <person name="Munoz-Torres M.C."/>
            <person name="Bain P.A."/>
            <person name="Manny A.R."/>
            <person name="Major K.M."/>
            <person name="Lambert F.N."/>
            <person name="Vulpe C.D."/>
            <person name="Tuck P."/>
            <person name="Blalock B.J."/>
            <person name="Lin Y.Y."/>
            <person name="Smith M.E."/>
            <person name="Ochoa-Acuna H."/>
            <person name="Chen M.M."/>
            <person name="Childers C.P."/>
            <person name="Qu J."/>
            <person name="Dugan S."/>
            <person name="Lee S.L."/>
            <person name="Chao H."/>
            <person name="Dinh H."/>
            <person name="Han Y."/>
            <person name="Doddapaneni H."/>
            <person name="Worley K.C."/>
            <person name="Muzny D.M."/>
            <person name="Gibbs R.A."/>
            <person name="Richards S."/>
        </authorList>
    </citation>
    <scope>NUCLEOTIDE SEQUENCE</scope>
    <source>
        <strain evidence="5">HAZT.00-mixed</strain>
        <tissue evidence="5">Whole organism</tissue>
    </source>
</reference>
<organism evidence="5">
    <name type="scientific">Hyalella azteca</name>
    <name type="common">Amphipod</name>
    <dbReference type="NCBI Taxonomy" id="294128"/>
    <lineage>
        <taxon>Eukaryota</taxon>
        <taxon>Metazoa</taxon>
        <taxon>Ecdysozoa</taxon>
        <taxon>Arthropoda</taxon>
        <taxon>Crustacea</taxon>
        <taxon>Multicrustacea</taxon>
        <taxon>Malacostraca</taxon>
        <taxon>Eumalacostraca</taxon>
        <taxon>Peracarida</taxon>
        <taxon>Amphipoda</taxon>
        <taxon>Senticaudata</taxon>
        <taxon>Talitrida</taxon>
        <taxon>Talitroidea</taxon>
        <taxon>Hyalellidae</taxon>
        <taxon>Hyalella</taxon>
    </lineage>
</organism>
<gene>
    <name evidence="5" type="ORF">HAZT_HAZT005966</name>
</gene>
<dbReference type="InterPro" id="IPR000618">
    <property type="entry name" value="Insect_cuticle"/>
</dbReference>